<feature type="transmembrane region" description="Helical" evidence="2">
    <location>
        <begin position="306"/>
        <end position="327"/>
    </location>
</feature>
<evidence type="ECO:0000256" key="1">
    <source>
        <dbReference type="SAM" id="MobiDB-lite"/>
    </source>
</evidence>
<evidence type="ECO:0000313" key="3">
    <source>
        <dbReference type="EnsemblMetazoa" id="XP_019861903.1"/>
    </source>
</evidence>
<organism evidence="3 4">
    <name type="scientific">Amphimedon queenslandica</name>
    <name type="common">Sponge</name>
    <dbReference type="NCBI Taxonomy" id="400682"/>
    <lineage>
        <taxon>Eukaryota</taxon>
        <taxon>Metazoa</taxon>
        <taxon>Porifera</taxon>
        <taxon>Demospongiae</taxon>
        <taxon>Heteroscleromorpha</taxon>
        <taxon>Haplosclerida</taxon>
        <taxon>Niphatidae</taxon>
        <taxon>Amphimedon</taxon>
    </lineage>
</organism>
<dbReference type="EnsemblMetazoa" id="XM_020006344.1">
    <property type="protein sequence ID" value="XP_019861903.1"/>
    <property type="gene ID" value="LOC109590420"/>
</dbReference>
<feature type="transmembrane region" description="Helical" evidence="2">
    <location>
        <begin position="108"/>
        <end position="130"/>
    </location>
</feature>
<keyword evidence="2" id="KW-1133">Transmembrane helix</keyword>
<keyword evidence="2" id="KW-0472">Membrane</keyword>
<keyword evidence="4" id="KW-1185">Reference proteome</keyword>
<evidence type="ECO:0000256" key="2">
    <source>
        <dbReference type="SAM" id="Phobius"/>
    </source>
</evidence>
<evidence type="ECO:0000313" key="4">
    <source>
        <dbReference type="Proteomes" id="UP000007879"/>
    </source>
</evidence>
<reference evidence="3" key="2">
    <citation type="submission" date="2024-06" db="UniProtKB">
        <authorList>
            <consortium name="EnsemblMetazoa"/>
        </authorList>
    </citation>
    <scope>IDENTIFICATION</scope>
</reference>
<dbReference type="RefSeq" id="XP_019861903.1">
    <property type="nucleotide sequence ID" value="XM_020006344.1"/>
</dbReference>
<feature type="region of interest" description="Disordered" evidence="1">
    <location>
        <begin position="145"/>
        <end position="172"/>
    </location>
</feature>
<keyword evidence="2" id="KW-0812">Transmembrane</keyword>
<reference evidence="4" key="1">
    <citation type="journal article" date="2010" name="Nature">
        <title>The Amphimedon queenslandica genome and the evolution of animal complexity.</title>
        <authorList>
            <person name="Srivastava M."/>
            <person name="Simakov O."/>
            <person name="Chapman J."/>
            <person name="Fahey B."/>
            <person name="Gauthier M.E."/>
            <person name="Mitros T."/>
            <person name="Richards G.S."/>
            <person name="Conaco C."/>
            <person name="Dacre M."/>
            <person name="Hellsten U."/>
            <person name="Larroux C."/>
            <person name="Putnam N.H."/>
            <person name="Stanke M."/>
            <person name="Adamska M."/>
            <person name="Darling A."/>
            <person name="Degnan S.M."/>
            <person name="Oakley T.H."/>
            <person name="Plachetzki D.C."/>
            <person name="Zhai Y."/>
            <person name="Adamski M."/>
            <person name="Calcino A."/>
            <person name="Cummins S.F."/>
            <person name="Goodstein D.M."/>
            <person name="Harris C."/>
            <person name="Jackson D.J."/>
            <person name="Leys S.P."/>
            <person name="Shu S."/>
            <person name="Woodcroft B.J."/>
            <person name="Vervoort M."/>
            <person name="Kosik K.S."/>
            <person name="Manning G."/>
            <person name="Degnan B.M."/>
            <person name="Rokhsar D.S."/>
        </authorList>
    </citation>
    <scope>NUCLEOTIDE SEQUENCE [LARGE SCALE GENOMIC DNA]</scope>
</reference>
<feature type="transmembrane region" description="Helical" evidence="2">
    <location>
        <begin position="21"/>
        <end position="46"/>
    </location>
</feature>
<dbReference type="Proteomes" id="UP000007879">
    <property type="component" value="Unassembled WGS sequence"/>
</dbReference>
<proteinExistence type="predicted"/>
<name>A0AAN0JYA4_AMPQE</name>
<feature type="transmembrane region" description="Helical" evidence="2">
    <location>
        <begin position="181"/>
        <end position="207"/>
    </location>
</feature>
<dbReference type="GeneID" id="109590420"/>
<accession>A0AAN0JYA4</accession>
<sequence>MITFQYIPKRKINRKISLYIFSLYVVFFTTFIGICINTSPVAMIALDFLINPIQYFNISYLMVLHTPPSSDRNKLPNIVMRDTNNDPTSISAPTTASELEKFSDYGKLVFLFSTFSGAISYFFLLFRVLWPQYIHKHYKKRETEGDGAERDSLLENEPDPLHPFDDTDDDTSTRLERSEGIMFLIFLIINIALVVGMAAVFLSGLYIHHSDPVTIDNTTKYQQYPSEAEYWTGIYDKVQISVIVVYYYSLLCTISSCFIFSKVMYGIQNKCDNLFTSDDNTTIRERIEEDQKFVKLAIATQSPFEWWFFIHWVMYIITAFLSLSFLFDAISEKIQGSLPH</sequence>
<dbReference type="AlphaFoldDB" id="A0AAN0JYA4"/>
<protein>
    <submittedName>
        <fullName evidence="3">Uncharacterized protein</fullName>
    </submittedName>
</protein>
<feature type="transmembrane region" description="Helical" evidence="2">
    <location>
        <begin position="240"/>
        <end position="260"/>
    </location>
</feature>